<dbReference type="Pfam" id="PF01740">
    <property type="entry name" value="STAS"/>
    <property type="match status" value="1"/>
</dbReference>
<feature type="transmembrane region" description="Helical" evidence="5">
    <location>
        <begin position="244"/>
        <end position="265"/>
    </location>
</feature>
<dbReference type="Proteomes" id="UP000288216">
    <property type="component" value="Unassembled WGS sequence"/>
</dbReference>
<feature type="transmembrane region" description="Helical" evidence="5">
    <location>
        <begin position="33"/>
        <end position="62"/>
    </location>
</feature>
<feature type="transmembrane region" description="Helical" evidence="5">
    <location>
        <begin position="175"/>
        <end position="195"/>
    </location>
</feature>
<dbReference type="InterPro" id="IPR011547">
    <property type="entry name" value="SLC26A/SulP_dom"/>
</dbReference>
<dbReference type="OMA" id="WVMTFIF"/>
<dbReference type="Pfam" id="PF00916">
    <property type="entry name" value="Sulfate_transp"/>
    <property type="match status" value="2"/>
</dbReference>
<evidence type="ECO:0000256" key="3">
    <source>
        <dbReference type="ARBA" id="ARBA00022989"/>
    </source>
</evidence>
<evidence type="ECO:0000256" key="1">
    <source>
        <dbReference type="ARBA" id="ARBA00004141"/>
    </source>
</evidence>
<dbReference type="InterPro" id="IPR036513">
    <property type="entry name" value="STAS_dom_sf"/>
</dbReference>
<dbReference type="GO" id="GO:0055085">
    <property type="term" value="P:transmembrane transport"/>
    <property type="evidence" value="ECO:0007669"/>
    <property type="project" value="InterPro"/>
</dbReference>
<proteinExistence type="predicted"/>
<dbReference type="InterPro" id="IPR002645">
    <property type="entry name" value="STAS_dom"/>
</dbReference>
<evidence type="ECO:0000313" key="8">
    <source>
        <dbReference type="Proteomes" id="UP000288216"/>
    </source>
</evidence>
<dbReference type="InterPro" id="IPR001902">
    <property type="entry name" value="SLC26A/SulP_fam"/>
</dbReference>
<keyword evidence="8" id="KW-1185">Reference proteome</keyword>
<name>A0A401NIC7_SCYTO</name>
<evidence type="ECO:0000313" key="7">
    <source>
        <dbReference type="EMBL" id="GCB60614.1"/>
    </source>
</evidence>
<feature type="transmembrane region" description="Helical" evidence="5">
    <location>
        <begin position="207"/>
        <end position="224"/>
    </location>
</feature>
<accession>A0A401NIC7</accession>
<evidence type="ECO:0000256" key="2">
    <source>
        <dbReference type="ARBA" id="ARBA00022692"/>
    </source>
</evidence>
<comment type="subcellular location">
    <subcellularLocation>
        <location evidence="1">Membrane</location>
        <topology evidence="1">Multi-pass membrane protein</topology>
    </subcellularLocation>
</comment>
<dbReference type="SUPFAM" id="SSF52091">
    <property type="entry name" value="SpoIIaa-like"/>
    <property type="match status" value="1"/>
</dbReference>
<feature type="transmembrane region" description="Helical" evidence="5">
    <location>
        <begin position="302"/>
        <end position="326"/>
    </location>
</feature>
<dbReference type="CDD" id="cd07042">
    <property type="entry name" value="STAS_SulP_like_sulfate_transporter"/>
    <property type="match status" value="1"/>
</dbReference>
<dbReference type="Gene3D" id="3.30.750.24">
    <property type="entry name" value="STAS domain"/>
    <property type="match status" value="1"/>
</dbReference>
<protein>
    <recommendedName>
        <fullName evidence="6">STAS domain-containing protein</fullName>
    </recommendedName>
</protein>
<dbReference type="AlphaFoldDB" id="A0A401NIC7"/>
<keyword evidence="2 5" id="KW-0812">Transmembrane</keyword>
<dbReference type="OrthoDB" id="288203at2759"/>
<keyword evidence="4 5" id="KW-0472">Membrane</keyword>
<organism evidence="7 8">
    <name type="scientific">Scyliorhinus torazame</name>
    <name type="common">Cloudy catshark</name>
    <name type="synonym">Catulus torazame</name>
    <dbReference type="NCBI Taxonomy" id="75743"/>
    <lineage>
        <taxon>Eukaryota</taxon>
        <taxon>Metazoa</taxon>
        <taxon>Chordata</taxon>
        <taxon>Craniata</taxon>
        <taxon>Vertebrata</taxon>
        <taxon>Chondrichthyes</taxon>
        <taxon>Elasmobranchii</taxon>
        <taxon>Galeomorphii</taxon>
        <taxon>Galeoidea</taxon>
        <taxon>Carcharhiniformes</taxon>
        <taxon>Scyliorhinidae</taxon>
        <taxon>Scyliorhinus</taxon>
    </lineage>
</organism>
<evidence type="ECO:0000256" key="4">
    <source>
        <dbReference type="ARBA" id="ARBA00023136"/>
    </source>
</evidence>
<gene>
    <name evidence="7" type="ORF">scyTo_0006892</name>
</gene>
<dbReference type="STRING" id="75743.A0A401NIC7"/>
<evidence type="ECO:0000259" key="6">
    <source>
        <dbReference type="PROSITE" id="PS50801"/>
    </source>
</evidence>
<sequence>MVGTVVNRLVTDGETDMNSTLFPTEMSKEDRQVWVAASVTFLTGIFQLGLGLLQVGFIVIYLSDPMISGFTTAAAIHVLVSQLKFVLQLSVPGFSGPLSVIYTLKYIINHITETNIADLVISLIIMAVVFIVKEINDRFKSKLPVPIPIEVIMKRNYQSPLTPNTAVLQQSFADAFSIAIVGFAVAFSVAKVYAIKHDYILNGNQELVAFGISNMFCGAFRGFAGSTALSRTAVQESTGGKTQVASLISAIMVMIVTLAIGFLLVPLPKSVLGALVIINLKGMLLQFREIGILWKKDKYDCLIWIIAFVAAVLLGLDIGLGAGVGFELLTIVFRTQFPLCSVLANISGTDIYRNRKDFVNIYEPEGVKIFRCPSPIFFANVDFLRNKLIDAIGFNPLRILRKRNKALQKIKKMLQKGELMVTSQGYIQTTDGGHESDSENEDNNSIEDLDKATDMKEIPMKIDWKSLLPAGVHVPSVEIHSIVLDFAAVSFLDVSAMKGLKSILKEFVRIEIDVYIAACDNLILEKLGRCGFFDDEITPKIFFLTIHDAMLCILNKHDPSNSVNFICDKVNETKEMLNSEGELKKRTCLVQLDTQF</sequence>
<dbReference type="PROSITE" id="PS50801">
    <property type="entry name" value="STAS"/>
    <property type="match status" value="1"/>
</dbReference>
<keyword evidence="3 5" id="KW-1133">Transmembrane helix</keyword>
<dbReference type="GO" id="GO:0016020">
    <property type="term" value="C:membrane"/>
    <property type="evidence" value="ECO:0007669"/>
    <property type="project" value="UniProtKB-SubCell"/>
</dbReference>
<feature type="transmembrane region" description="Helical" evidence="5">
    <location>
        <begin position="114"/>
        <end position="132"/>
    </location>
</feature>
<dbReference type="PANTHER" id="PTHR11814">
    <property type="entry name" value="SULFATE TRANSPORTER"/>
    <property type="match status" value="1"/>
</dbReference>
<dbReference type="EMBL" id="BFAA01002410">
    <property type="protein sequence ID" value="GCB60614.1"/>
    <property type="molecule type" value="Genomic_DNA"/>
</dbReference>
<reference evidence="7 8" key="1">
    <citation type="journal article" date="2018" name="Nat. Ecol. Evol.">
        <title>Shark genomes provide insights into elasmobranch evolution and the origin of vertebrates.</title>
        <authorList>
            <person name="Hara Y"/>
            <person name="Yamaguchi K"/>
            <person name="Onimaru K"/>
            <person name="Kadota M"/>
            <person name="Koyanagi M"/>
            <person name="Keeley SD"/>
            <person name="Tatsumi K"/>
            <person name="Tanaka K"/>
            <person name="Motone F"/>
            <person name="Kageyama Y"/>
            <person name="Nozu R"/>
            <person name="Adachi N"/>
            <person name="Nishimura O"/>
            <person name="Nakagawa R"/>
            <person name="Tanegashima C"/>
            <person name="Kiyatake I"/>
            <person name="Matsumoto R"/>
            <person name="Murakumo K"/>
            <person name="Nishida K"/>
            <person name="Terakita A"/>
            <person name="Kuratani S"/>
            <person name="Sato K"/>
            <person name="Hyodo S Kuraku.S."/>
        </authorList>
    </citation>
    <scope>NUCLEOTIDE SEQUENCE [LARGE SCALE GENOMIC DNA]</scope>
</reference>
<evidence type="ECO:0000256" key="5">
    <source>
        <dbReference type="SAM" id="Phobius"/>
    </source>
</evidence>
<comment type="caution">
    <text evidence="7">The sequence shown here is derived from an EMBL/GenBank/DDBJ whole genome shotgun (WGS) entry which is preliminary data.</text>
</comment>
<feature type="domain" description="STAS" evidence="6">
    <location>
        <begin position="357"/>
        <end position="553"/>
    </location>
</feature>